<dbReference type="AlphaFoldDB" id="A0A8J5D2M1"/>
<dbReference type="SUPFAM" id="SSF47473">
    <property type="entry name" value="EF-hand"/>
    <property type="match status" value="1"/>
</dbReference>
<dbReference type="EMBL" id="JACEEZ010004422">
    <property type="protein sequence ID" value="KAG0726420.1"/>
    <property type="molecule type" value="Genomic_DNA"/>
</dbReference>
<evidence type="ECO:0000256" key="5">
    <source>
        <dbReference type="ARBA" id="ARBA00023180"/>
    </source>
</evidence>
<dbReference type="PROSITE" id="PS51257">
    <property type="entry name" value="PROKAR_LIPOPROTEIN"/>
    <property type="match status" value="1"/>
</dbReference>
<dbReference type="PROSITE" id="PS00018">
    <property type="entry name" value="EF_HAND_1"/>
    <property type="match status" value="2"/>
</dbReference>
<dbReference type="Proteomes" id="UP000770661">
    <property type="component" value="Unassembled WGS sequence"/>
</dbReference>
<organism evidence="8 9">
    <name type="scientific">Chionoecetes opilio</name>
    <name type="common">Atlantic snow crab</name>
    <name type="synonym">Cancer opilio</name>
    <dbReference type="NCBI Taxonomy" id="41210"/>
    <lineage>
        <taxon>Eukaryota</taxon>
        <taxon>Metazoa</taxon>
        <taxon>Ecdysozoa</taxon>
        <taxon>Arthropoda</taxon>
        <taxon>Crustacea</taxon>
        <taxon>Multicrustacea</taxon>
        <taxon>Malacostraca</taxon>
        <taxon>Eumalacostraca</taxon>
        <taxon>Eucarida</taxon>
        <taxon>Decapoda</taxon>
        <taxon>Pleocyemata</taxon>
        <taxon>Brachyura</taxon>
        <taxon>Eubrachyura</taxon>
        <taxon>Majoidea</taxon>
        <taxon>Majidae</taxon>
        <taxon>Chionoecetes</taxon>
    </lineage>
</organism>
<evidence type="ECO:0000313" key="9">
    <source>
        <dbReference type="Proteomes" id="UP000770661"/>
    </source>
</evidence>
<comment type="subcellular location">
    <subcellularLocation>
        <location evidence="1">Secreted</location>
    </subcellularLocation>
</comment>
<evidence type="ECO:0000256" key="6">
    <source>
        <dbReference type="SAM" id="SignalP"/>
    </source>
</evidence>
<dbReference type="Pfam" id="PF10591">
    <property type="entry name" value="SPARC_Ca_bdg"/>
    <property type="match status" value="1"/>
</dbReference>
<name>A0A8J5D2M1_CHIOP</name>
<keyword evidence="9" id="KW-1185">Reference proteome</keyword>
<dbReference type="OrthoDB" id="5986054at2759"/>
<dbReference type="Gene3D" id="1.10.238.10">
    <property type="entry name" value="EF-hand"/>
    <property type="match status" value="1"/>
</dbReference>
<accession>A0A8J5D2M1</accession>
<sequence length="215" mass="24516">MRWWVDGGAFFGHSATWAALTGAACWAAAAQRQGGGGGKRGGALRRPNLVLWSSPAERCAGRSRRTFTTRLSQNLVKEFQRVRKTHRLSERKLLKRALKWKFSQLDRNKDKSLQRREYKRLRRTVRKFIKPKKCAKMFPWMCDANGDRSITLREWIDCFRLGSGRDKRDSDGSLEIARGAPSSRWFARCATARRGEAGIGDLPDDANLYDVGVRV</sequence>
<reference evidence="8" key="1">
    <citation type="submission" date="2020-07" db="EMBL/GenBank/DDBJ databases">
        <title>The High-quality genome of the commercially important snow crab, Chionoecetes opilio.</title>
        <authorList>
            <person name="Jeong J.-H."/>
            <person name="Ryu S."/>
        </authorList>
    </citation>
    <scope>NUCLEOTIDE SEQUENCE</scope>
    <source>
        <strain evidence="8">MADBK_172401_WGS</strain>
        <tissue evidence="8">Digestive gland</tissue>
    </source>
</reference>
<evidence type="ECO:0000313" key="8">
    <source>
        <dbReference type="EMBL" id="KAG0726420.1"/>
    </source>
</evidence>
<gene>
    <name evidence="8" type="primary">SMOC1</name>
    <name evidence="8" type="ORF">GWK47_036611</name>
</gene>
<dbReference type="PANTHER" id="PTHR12352">
    <property type="entry name" value="SECRETED MODULAR CALCIUM-BINDING PROTEIN"/>
    <property type="match status" value="1"/>
</dbReference>
<dbReference type="PANTHER" id="PTHR12352:SF3">
    <property type="entry name" value="NIDOGEN-2"/>
    <property type="match status" value="1"/>
</dbReference>
<feature type="chain" id="PRO_5035299053" evidence="6">
    <location>
        <begin position="31"/>
        <end position="215"/>
    </location>
</feature>
<dbReference type="InterPro" id="IPR051950">
    <property type="entry name" value="Dev_reg/Prot_inhib"/>
</dbReference>
<evidence type="ECO:0000256" key="4">
    <source>
        <dbReference type="ARBA" id="ARBA00023157"/>
    </source>
</evidence>
<dbReference type="InterPro" id="IPR019577">
    <property type="entry name" value="SPARC/Testican_Ca-bd-dom"/>
</dbReference>
<keyword evidence="3" id="KW-0106">Calcium</keyword>
<feature type="signal peptide" evidence="6">
    <location>
        <begin position="1"/>
        <end position="30"/>
    </location>
</feature>
<evidence type="ECO:0000256" key="1">
    <source>
        <dbReference type="ARBA" id="ARBA00004613"/>
    </source>
</evidence>
<keyword evidence="4" id="KW-1015">Disulfide bond</keyword>
<evidence type="ECO:0000256" key="2">
    <source>
        <dbReference type="ARBA" id="ARBA00022525"/>
    </source>
</evidence>
<keyword evidence="5" id="KW-0325">Glycoprotein</keyword>
<keyword evidence="2" id="KW-0964">Secreted</keyword>
<evidence type="ECO:0000259" key="7">
    <source>
        <dbReference type="Pfam" id="PF10591"/>
    </source>
</evidence>
<protein>
    <submittedName>
        <fullName evidence="8">SPARC-related modular calcium-binding protein 1</fullName>
    </submittedName>
</protein>
<proteinExistence type="predicted"/>
<dbReference type="GO" id="GO:0005509">
    <property type="term" value="F:calcium ion binding"/>
    <property type="evidence" value="ECO:0007669"/>
    <property type="project" value="InterPro"/>
</dbReference>
<feature type="domain" description="SPARC/Testican calcium-binding" evidence="7">
    <location>
        <begin position="78"/>
        <end position="158"/>
    </location>
</feature>
<dbReference type="InterPro" id="IPR018247">
    <property type="entry name" value="EF_Hand_1_Ca_BS"/>
</dbReference>
<keyword evidence="6" id="KW-0732">Signal</keyword>
<dbReference type="GO" id="GO:0005615">
    <property type="term" value="C:extracellular space"/>
    <property type="evidence" value="ECO:0007669"/>
    <property type="project" value="TreeGrafter"/>
</dbReference>
<evidence type="ECO:0000256" key="3">
    <source>
        <dbReference type="ARBA" id="ARBA00022837"/>
    </source>
</evidence>
<dbReference type="InterPro" id="IPR011992">
    <property type="entry name" value="EF-hand-dom_pair"/>
</dbReference>
<comment type="caution">
    <text evidence="8">The sequence shown here is derived from an EMBL/GenBank/DDBJ whole genome shotgun (WGS) entry which is preliminary data.</text>
</comment>